<dbReference type="Proteomes" id="UP000054337">
    <property type="component" value="Unassembled WGS sequence"/>
</dbReference>
<gene>
    <name evidence="1" type="ORF">COCVIDRAFT_40019</name>
</gene>
<dbReference type="OrthoDB" id="3672963at2759"/>
<name>W7EJH0_BIPV3</name>
<dbReference type="AlphaFoldDB" id="W7EJH0"/>
<reference evidence="1 2" key="1">
    <citation type="journal article" date="2013" name="PLoS Genet.">
        <title>Comparative genome structure, secondary metabolite, and effector coding capacity across Cochliobolus pathogens.</title>
        <authorList>
            <person name="Condon B.J."/>
            <person name="Leng Y."/>
            <person name="Wu D."/>
            <person name="Bushley K.E."/>
            <person name="Ohm R.A."/>
            <person name="Otillar R."/>
            <person name="Martin J."/>
            <person name="Schackwitz W."/>
            <person name="Grimwood J."/>
            <person name="MohdZainudin N."/>
            <person name="Xue C."/>
            <person name="Wang R."/>
            <person name="Manning V.A."/>
            <person name="Dhillon B."/>
            <person name="Tu Z.J."/>
            <person name="Steffenson B.J."/>
            <person name="Salamov A."/>
            <person name="Sun H."/>
            <person name="Lowry S."/>
            <person name="LaButti K."/>
            <person name="Han J."/>
            <person name="Copeland A."/>
            <person name="Lindquist E."/>
            <person name="Barry K."/>
            <person name="Schmutz J."/>
            <person name="Baker S.E."/>
            <person name="Ciuffetti L.M."/>
            <person name="Grigoriev I.V."/>
            <person name="Zhong S."/>
            <person name="Turgeon B.G."/>
        </authorList>
    </citation>
    <scope>NUCLEOTIDE SEQUENCE [LARGE SCALE GENOMIC DNA]</scope>
    <source>
        <strain evidence="1 2">FI3</strain>
    </source>
</reference>
<accession>W7EJH0</accession>
<dbReference type="EMBL" id="KI968767">
    <property type="protein sequence ID" value="EUN24412.1"/>
    <property type="molecule type" value="Genomic_DNA"/>
</dbReference>
<dbReference type="GeneID" id="26256791"/>
<organism evidence="1 2">
    <name type="scientific">Bipolaris victoriae (strain FI3)</name>
    <name type="common">Victoria blight of oats agent</name>
    <name type="synonym">Cochliobolus victoriae</name>
    <dbReference type="NCBI Taxonomy" id="930091"/>
    <lineage>
        <taxon>Eukaryota</taxon>
        <taxon>Fungi</taxon>
        <taxon>Dikarya</taxon>
        <taxon>Ascomycota</taxon>
        <taxon>Pezizomycotina</taxon>
        <taxon>Dothideomycetes</taxon>
        <taxon>Pleosporomycetidae</taxon>
        <taxon>Pleosporales</taxon>
        <taxon>Pleosporineae</taxon>
        <taxon>Pleosporaceae</taxon>
        <taxon>Bipolaris</taxon>
    </lineage>
</organism>
<dbReference type="HOGENOM" id="CLU_110305_0_0_1"/>
<dbReference type="RefSeq" id="XP_014553990.1">
    <property type="nucleotide sequence ID" value="XM_014698504.1"/>
</dbReference>
<proteinExistence type="predicted"/>
<protein>
    <submittedName>
        <fullName evidence="1">Uncharacterized protein</fullName>
    </submittedName>
</protein>
<evidence type="ECO:0000313" key="1">
    <source>
        <dbReference type="EMBL" id="EUN24412.1"/>
    </source>
</evidence>
<evidence type="ECO:0000313" key="2">
    <source>
        <dbReference type="Proteomes" id="UP000054337"/>
    </source>
</evidence>
<sequence length="218" mass="24671">MKSHVKLGFEMSPPSPIVAKEITLRSHIQELLDKLPQNLPTYYHEELIGRCHRNTSRIYLTLALDGICFLLHSPLFSYVVGPRIWRAEQKAQSSETQAATTQTPIVKNTHEGVIREPATYPALSKLRIDIKQEKDDWVTSLLYNNATLIEGRDLCKVEDSSFVMSFCFFCEEVAFLSSEFRSRERAGAILRGTAGEQDRCGEEEAAPCQVEGKKYNDA</sequence>
<keyword evidence="2" id="KW-1185">Reference proteome</keyword>